<organism evidence="3 4">
    <name type="scientific">Halpernia frigidisoli</name>
    <dbReference type="NCBI Taxonomy" id="1125876"/>
    <lineage>
        <taxon>Bacteria</taxon>
        <taxon>Pseudomonadati</taxon>
        <taxon>Bacteroidota</taxon>
        <taxon>Flavobacteriia</taxon>
        <taxon>Flavobacteriales</taxon>
        <taxon>Weeksellaceae</taxon>
        <taxon>Chryseobacterium group</taxon>
        <taxon>Halpernia</taxon>
    </lineage>
</organism>
<dbReference type="Pfam" id="PF09983">
    <property type="entry name" value="JetD_C"/>
    <property type="match status" value="1"/>
</dbReference>
<feature type="domain" description="Wadjet protein JetD C-terminal" evidence="1">
    <location>
        <begin position="206"/>
        <end position="377"/>
    </location>
</feature>
<feature type="domain" description="DUF3322" evidence="2">
    <location>
        <begin position="4"/>
        <end position="184"/>
    </location>
</feature>
<reference evidence="3 4" key="1">
    <citation type="submission" date="2016-10" db="EMBL/GenBank/DDBJ databases">
        <authorList>
            <person name="de Groot N.N."/>
        </authorList>
    </citation>
    <scope>NUCLEOTIDE SEQUENCE [LARGE SCALE GENOMIC DNA]</scope>
    <source>
        <strain evidence="3 4">DSM 26000</strain>
    </source>
</reference>
<dbReference type="STRING" id="1125876.SAMN05443292_3008"/>
<dbReference type="AlphaFoldDB" id="A0A1I3JF92"/>
<dbReference type="InterPro" id="IPR024537">
    <property type="entry name" value="DUF3322"/>
</dbReference>
<evidence type="ECO:0008006" key="5">
    <source>
        <dbReference type="Google" id="ProtNLM"/>
    </source>
</evidence>
<evidence type="ECO:0000313" key="4">
    <source>
        <dbReference type="Proteomes" id="UP000198931"/>
    </source>
</evidence>
<sequence length="382" mass="44871">MISPNEIKTKAERKYFSFLQSIVQAIPFSRIVILGDKTYNKTTISDFQKESLALMNQSKEKKGFGFTLDYQTIKTKTIGTQQLPTSIYFDTEKDFLKFLGKEKEVENFINDWQTINTNFLELKDWLIKNPTKIIQHQGKWESILKVCNYFKNSPKPNLYIRELPANVHTKFIESNQSIISELLDIIIQNHINLNEKEFEKRFNLKFREPLVRFKILDKNISENYFSGLNDISIPISQFESLKLPLKQVLIVENKTTLYTTLTLPKMDNTIAIFGQGNAVTNIQNAKWLDDLTVLYWGDIDAHGFEILSRIRKHFKHTKSVLMDKSTFDKYFENDSGKPTTDTTTLNLTDNEKELYNLLKTNNWRLEQEKIPFDYVNRHFDNE</sequence>
<accession>A0A1I3JF92</accession>
<dbReference type="InterPro" id="IPR024534">
    <property type="entry name" value="JetD_C"/>
</dbReference>
<gene>
    <name evidence="3" type="ORF">SAMN05443292_3008</name>
</gene>
<proteinExistence type="predicted"/>
<dbReference type="Proteomes" id="UP000198931">
    <property type="component" value="Unassembled WGS sequence"/>
</dbReference>
<dbReference type="EMBL" id="FOQT01000007">
    <property type="protein sequence ID" value="SFI58952.1"/>
    <property type="molecule type" value="Genomic_DNA"/>
</dbReference>
<evidence type="ECO:0000313" key="3">
    <source>
        <dbReference type="EMBL" id="SFI58952.1"/>
    </source>
</evidence>
<name>A0A1I3JF92_9FLAO</name>
<dbReference type="RefSeq" id="WP_090082870.1">
    <property type="nucleotide sequence ID" value="NZ_FOQT01000007.1"/>
</dbReference>
<evidence type="ECO:0000259" key="2">
    <source>
        <dbReference type="Pfam" id="PF11795"/>
    </source>
</evidence>
<dbReference type="OrthoDB" id="322908at2"/>
<keyword evidence="4" id="KW-1185">Reference proteome</keyword>
<protein>
    <recommendedName>
        <fullName evidence="5">Wadjet protein JetD C-terminal domain-containing protein</fullName>
    </recommendedName>
</protein>
<dbReference type="Pfam" id="PF11795">
    <property type="entry name" value="DUF3322"/>
    <property type="match status" value="1"/>
</dbReference>
<evidence type="ECO:0000259" key="1">
    <source>
        <dbReference type="Pfam" id="PF09983"/>
    </source>
</evidence>